<keyword evidence="2" id="KW-1185">Reference proteome</keyword>
<dbReference type="EMBL" id="VMNK01000014">
    <property type="protein sequence ID" value="TVO53859.1"/>
    <property type="molecule type" value="Genomic_DNA"/>
</dbReference>
<dbReference type="AlphaFoldDB" id="A0A557QLU5"/>
<protein>
    <submittedName>
        <fullName evidence="1">Uncharacterized protein</fullName>
    </submittedName>
</protein>
<evidence type="ECO:0000313" key="2">
    <source>
        <dbReference type="Proteomes" id="UP000319502"/>
    </source>
</evidence>
<sequence>MSDAGKSFELGGIVVPFRAALGYEQQIEPIGASSLRRTINGSAIKQTAWAGKLRVTLSGDGWSPLGLDDLDYALPMTLKCHMPIARRSQSPAITLPTTRRSDAGYAPFARASLAGGAEVETAVSLVGDVATCTAVGGAISYAVWYWPQLVGFAEPPTTTGSAGPGEFGWQIVFEES</sequence>
<dbReference type="RefSeq" id="WP_144310148.1">
    <property type="nucleotide sequence ID" value="NZ_VMNK01000014.1"/>
</dbReference>
<name>A0A557QLU5_9RHOO</name>
<dbReference type="OrthoDB" id="8594092at2"/>
<comment type="caution">
    <text evidence="1">The sequence shown here is derived from an EMBL/GenBank/DDBJ whole genome shotgun (WGS) entry which is preliminary data.</text>
</comment>
<gene>
    <name evidence="1" type="ORF">FHP91_13765</name>
</gene>
<accession>A0A557QLU5</accession>
<reference evidence="1 2" key="1">
    <citation type="submission" date="2019-07" db="EMBL/GenBank/DDBJ databases">
        <title>The pathways for chlorine oxyanion respiration interact through the shared metabolite chlorate.</title>
        <authorList>
            <person name="Barnum T.P."/>
            <person name="Cheng Y."/>
            <person name="Hill K.A."/>
            <person name="Lucas L.N."/>
            <person name="Carlson H.K."/>
            <person name="Coates J.D."/>
        </authorList>
    </citation>
    <scope>NUCLEOTIDE SEQUENCE [LARGE SCALE GENOMIC DNA]</scope>
    <source>
        <strain evidence="1 2">SFB-3</strain>
    </source>
</reference>
<organism evidence="1 2">
    <name type="scientific">Denitromonas halophila</name>
    <dbReference type="NCBI Taxonomy" id="1629404"/>
    <lineage>
        <taxon>Bacteria</taxon>
        <taxon>Pseudomonadati</taxon>
        <taxon>Pseudomonadota</taxon>
        <taxon>Betaproteobacteria</taxon>
        <taxon>Rhodocyclales</taxon>
        <taxon>Zoogloeaceae</taxon>
        <taxon>Denitromonas</taxon>
    </lineage>
</organism>
<dbReference type="Proteomes" id="UP000319502">
    <property type="component" value="Unassembled WGS sequence"/>
</dbReference>
<evidence type="ECO:0000313" key="1">
    <source>
        <dbReference type="EMBL" id="TVO53859.1"/>
    </source>
</evidence>
<proteinExistence type="predicted"/>